<gene>
    <name evidence="7" type="ORF">FHR99_000951</name>
</gene>
<evidence type="ECO:0000256" key="3">
    <source>
        <dbReference type="ARBA" id="ARBA00022448"/>
    </source>
</evidence>
<dbReference type="CDD" id="cd08504">
    <property type="entry name" value="PBP2_OppA"/>
    <property type="match status" value="1"/>
</dbReference>
<dbReference type="PIRSF" id="PIRSF002741">
    <property type="entry name" value="MppA"/>
    <property type="match status" value="1"/>
</dbReference>
<dbReference type="AlphaFoldDB" id="A0A7W4Z696"/>
<reference evidence="7 8" key="1">
    <citation type="submission" date="2020-08" db="EMBL/GenBank/DDBJ databases">
        <title>Genomic Encyclopedia of Type Strains, Phase III (KMG-III): the genomes of soil and plant-associated and newly described type strains.</title>
        <authorList>
            <person name="Whitman W."/>
        </authorList>
    </citation>
    <scope>NUCLEOTIDE SEQUENCE [LARGE SCALE GENOMIC DNA]</scope>
    <source>
        <strain evidence="7 8">CECT 8654</strain>
    </source>
</reference>
<evidence type="ECO:0000256" key="1">
    <source>
        <dbReference type="ARBA" id="ARBA00004196"/>
    </source>
</evidence>
<comment type="subcellular location">
    <subcellularLocation>
        <location evidence="1">Cell envelope</location>
    </subcellularLocation>
</comment>
<dbReference type="InterPro" id="IPR039424">
    <property type="entry name" value="SBP_5"/>
</dbReference>
<dbReference type="SUPFAM" id="SSF53850">
    <property type="entry name" value="Periplasmic binding protein-like II"/>
    <property type="match status" value="1"/>
</dbReference>
<keyword evidence="3" id="KW-0813">Transport</keyword>
<evidence type="ECO:0000259" key="6">
    <source>
        <dbReference type="Pfam" id="PF00496"/>
    </source>
</evidence>
<dbReference type="PANTHER" id="PTHR30290">
    <property type="entry name" value="PERIPLASMIC BINDING COMPONENT OF ABC TRANSPORTER"/>
    <property type="match status" value="1"/>
</dbReference>
<keyword evidence="8" id="KW-1185">Reference proteome</keyword>
<comment type="similarity">
    <text evidence="2">Belongs to the bacterial solute-binding protein 5 family.</text>
</comment>
<proteinExistence type="inferred from homology"/>
<feature type="domain" description="Solute-binding protein family 5" evidence="6">
    <location>
        <begin position="71"/>
        <end position="452"/>
    </location>
</feature>
<dbReference type="GO" id="GO:0015833">
    <property type="term" value="P:peptide transport"/>
    <property type="evidence" value="ECO:0007669"/>
    <property type="project" value="TreeGrafter"/>
</dbReference>
<sequence>MRKCIVATVVICLLFPTFVLAGAVNAQEQRITLSLATEPPSLDTALATDQISSFLLAHLMEGLVQYGPAGELVPAMAERWEVREGGATFWLRKNAVWSDGKPVTAEHFVYAWRRALDPATASQYAFILFPIKNAEAVNRGELPVEKLGVEALGNYRLEVRFDKPCPYFAKLTAFMTFFPARQDVVERWGRAHAADADKMIFNGPFILTRWIHGARLTLTRNPRYWNADAIRLQEIDLPYITTDPGTHYNLYKDNRIALAPLDASTLSDALSKGYETHLFDFGTLYFLEMNFREDRPTRNLALRKAIQSVLNPSLLVYKVLGLPGVKPAYSLFPSSMRAGEGVVFSEHYPPPVVNYDIAQAQRYLAQAKRELGDIPPLTLLVGDSPRAVNEAEFYQYVLKQSLGLETRLDQQTFKQRISKMRRGEFDIAAAGWGPDFDDPITFGDLFASWNENNRGRFADDDYDAAVRQAQRSLDPAVRLKAFDRMQQIISEQVVIIPTYENVGLYVQHPQLMGVRRSIFGGDPNYRYAWVKP</sequence>
<name>A0A7W4Z696_9GAMM</name>
<dbReference type="GO" id="GO:0030288">
    <property type="term" value="C:outer membrane-bounded periplasmic space"/>
    <property type="evidence" value="ECO:0007669"/>
    <property type="project" value="UniProtKB-ARBA"/>
</dbReference>
<dbReference type="Proteomes" id="UP000537130">
    <property type="component" value="Unassembled WGS sequence"/>
</dbReference>
<dbReference type="InterPro" id="IPR000914">
    <property type="entry name" value="SBP_5_dom"/>
</dbReference>
<evidence type="ECO:0000256" key="4">
    <source>
        <dbReference type="ARBA" id="ARBA00022729"/>
    </source>
</evidence>
<protein>
    <submittedName>
        <fullName evidence="7">Oligopeptide transport system substrate-binding protein</fullName>
    </submittedName>
</protein>
<evidence type="ECO:0000313" key="8">
    <source>
        <dbReference type="Proteomes" id="UP000537130"/>
    </source>
</evidence>
<dbReference type="PANTHER" id="PTHR30290:SF10">
    <property type="entry name" value="PERIPLASMIC OLIGOPEPTIDE-BINDING PROTEIN-RELATED"/>
    <property type="match status" value="1"/>
</dbReference>
<dbReference type="Gene3D" id="3.10.105.10">
    <property type="entry name" value="Dipeptide-binding Protein, Domain 3"/>
    <property type="match status" value="1"/>
</dbReference>
<dbReference type="FunFam" id="3.90.76.10:FF:000001">
    <property type="entry name" value="Oligopeptide ABC transporter substrate-binding protein"/>
    <property type="match status" value="1"/>
</dbReference>
<evidence type="ECO:0000313" key="7">
    <source>
        <dbReference type="EMBL" id="MBB3046715.1"/>
    </source>
</evidence>
<dbReference type="Gene3D" id="3.40.190.10">
    <property type="entry name" value="Periplasmic binding protein-like II"/>
    <property type="match status" value="1"/>
</dbReference>
<evidence type="ECO:0000256" key="2">
    <source>
        <dbReference type="ARBA" id="ARBA00005695"/>
    </source>
</evidence>
<dbReference type="Pfam" id="PF00496">
    <property type="entry name" value="SBP_bac_5"/>
    <property type="match status" value="1"/>
</dbReference>
<dbReference type="EMBL" id="JACHWY010000001">
    <property type="protein sequence ID" value="MBB3046715.1"/>
    <property type="molecule type" value="Genomic_DNA"/>
</dbReference>
<feature type="chain" id="PRO_5030534093" evidence="5">
    <location>
        <begin position="22"/>
        <end position="532"/>
    </location>
</feature>
<dbReference type="GO" id="GO:0043190">
    <property type="term" value="C:ATP-binding cassette (ABC) transporter complex"/>
    <property type="evidence" value="ECO:0007669"/>
    <property type="project" value="InterPro"/>
</dbReference>
<accession>A0A7W4Z696</accession>
<dbReference type="Gene3D" id="3.90.76.10">
    <property type="entry name" value="Dipeptide-binding Protein, Domain 1"/>
    <property type="match status" value="1"/>
</dbReference>
<keyword evidence="4 5" id="KW-0732">Signal</keyword>
<dbReference type="InterPro" id="IPR030678">
    <property type="entry name" value="Peptide/Ni-bd"/>
</dbReference>
<dbReference type="GO" id="GO:1904680">
    <property type="term" value="F:peptide transmembrane transporter activity"/>
    <property type="evidence" value="ECO:0007669"/>
    <property type="project" value="TreeGrafter"/>
</dbReference>
<feature type="signal peptide" evidence="5">
    <location>
        <begin position="1"/>
        <end position="21"/>
    </location>
</feature>
<dbReference type="RefSeq" id="WP_183409393.1">
    <property type="nucleotide sequence ID" value="NZ_JACHWY010000001.1"/>
</dbReference>
<evidence type="ECO:0000256" key="5">
    <source>
        <dbReference type="SAM" id="SignalP"/>
    </source>
</evidence>
<comment type="caution">
    <text evidence="7">The sequence shown here is derived from an EMBL/GenBank/DDBJ whole genome shotgun (WGS) entry which is preliminary data.</text>
</comment>
<organism evidence="7 8">
    <name type="scientific">Litorivivens lipolytica</name>
    <dbReference type="NCBI Taxonomy" id="1524264"/>
    <lineage>
        <taxon>Bacteria</taxon>
        <taxon>Pseudomonadati</taxon>
        <taxon>Pseudomonadota</taxon>
        <taxon>Gammaproteobacteria</taxon>
        <taxon>Litorivivens</taxon>
    </lineage>
</organism>